<dbReference type="PRINTS" id="PR01069">
    <property type="entry name" value="ACCCTRFRASEA"/>
</dbReference>
<dbReference type="GO" id="GO:0005524">
    <property type="term" value="F:ATP binding"/>
    <property type="evidence" value="ECO:0007669"/>
    <property type="project" value="UniProtKB-KW"/>
</dbReference>
<comment type="caution">
    <text evidence="13">The sequence shown here is derived from an EMBL/GenBank/DDBJ whole genome shotgun (WGS) entry which is preliminary data.</text>
</comment>
<dbReference type="InterPro" id="IPR029045">
    <property type="entry name" value="ClpP/crotonase-like_dom_sf"/>
</dbReference>
<evidence type="ECO:0000256" key="1">
    <source>
        <dbReference type="ARBA" id="ARBA00004956"/>
    </source>
</evidence>
<protein>
    <recommendedName>
        <fullName evidence="10">Acetyl-coenzyme A carboxylase carboxyl transferase subunit alpha</fullName>
        <shortName evidence="10">ACCase subunit alpha</shortName>
        <shortName evidence="10">Acetyl-CoA carboxylase carboxyltransferase subunit alpha</shortName>
        <ecNumber evidence="10">2.1.3.15</ecNumber>
    </recommendedName>
</protein>
<keyword evidence="2 10" id="KW-0444">Lipid biosynthesis</keyword>
<evidence type="ECO:0000256" key="6">
    <source>
        <dbReference type="ARBA" id="ARBA00022840"/>
    </source>
</evidence>
<evidence type="ECO:0000259" key="12">
    <source>
        <dbReference type="PROSITE" id="PS50989"/>
    </source>
</evidence>
<dbReference type="PANTHER" id="PTHR42853">
    <property type="entry name" value="ACETYL-COENZYME A CARBOXYLASE CARBOXYL TRANSFERASE SUBUNIT ALPHA"/>
    <property type="match status" value="1"/>
</dbReference>
<dbReference type="InterPro" id="IPR011763">
    <property type="entry name" value="COA_CT_C"/>
</dbReference>
<evidence type="ECO:0000256" key="8">
    <source>
        <dbReference type="ARBA" id="ARBA00023160"/>
    </source>
</evidence>
<comment type="subcellular location">
    <subcellularLocation>
        <location evidence="10">Cytoplasm</location>
    </subcellularLocation>
</comment>
<dbReference type="NCBIfam" id="NF041504">
    <property type="entry name" value="AccA_sub"/>
    <property type="match status" value="1"/>
</dbReference>
<keyword evidence="6 10" id="KW-0067">ATP-binding</keyword>
<sequence length="316" mass="36256">MFLDFEKKLVELKEKIDNLRALYSMGNREVEKELRELQREFRQRARKLYGDLSPWDRVQLARHPKRPHTSDYIRLIFRDFVELHGDRRFADDKAVIAGFAYFRGKPVAVIGHEKGRGTQEKIERNFGMPHPEGYRKAIRVMKLAERFRMPLVTFIDTPGAYPGIGAEERGQSEAIAESMFTMGRLKVPTVALVIGEGGSGGALALGVADRVCIMENAYYSVISPEGCAAILWKEQEKVREASKALRLTARDLFELGVVDCIIPEPFRAAHWDHRRTARIVAYYLKRCLSELCPKDPDQLLRERLQKFERIGAYVEG</sequence>
<dbReference type="PROSITE" id="PS50989">
    <property type="entry name" value="COA_CT_CTER"/>
    <property type="match status" value="1"/>
</dbReference>
<keyword evidence="13" id="KW-0436">Ligase</keyword>
<comment type="similarity">
    <text evidence="10">Belongs to the AccA family.</text>
</comment>
<comment type="catalytic activity">
    <reaction evidence="9 10">
        <text>N(6)-carboxybiotinyl-L-lysyl-[protein] + acetyl-CoA = N(6)-biotinyl-L-lysyl-[protein] + malonyl-CoA</text>
        <dbReference type="Rhea" id="RHEA:54728"/>
        <dbReference type="Rhea" id="RHEA-COMP:10505"/>
        <dbReference type="Rhea" id="RHEA-COMP:10506"/>
        <dbReference type="ChEBI" id="CHEBI:57288"/>
        <dbReference type="ChEBI" id="CHEBI:57384"/>
        <dbReference type="ChEBI" id="CHEBI:83144"/>
        <dbReference type="ChEBI" id="CHEBI:83145"/>
        <dbReference type="EC" id="2.1.3.15"/>
    </reaction>
</comment>
<accession>A0A7C5Q785</accession>
<proteinExistence type="inferred from homology"/>
<dbReference type="NCBIfam" id="NF004344">
    <property type="entry name" value="PRK05724.1"/>
    <property type="match status" value="1"/>
</dbReference>
<dbReference type="GO" id="GO:0009317">
    <property type="term" value="C:acetyl-CoA carboxylase complex"/>
    <property type="evidence" value="ECO:0007669"/>
    <property type="project" value="InterPro"/>
</dbReference>
<evidence type="ECO:0000256" key="7">
    <source>
        <dbReference type="ARBA" id="ARBA00023098"/>
    </source>
</evidence>
<evidence type="ECO:0000256" key="10">
    <source>
        <dbReference type="HAMAP-Rule" id="MF_00823"/>
    </source>
</evidence>
<dbReference type="Proteomes" id="UP000885792">
    <property type="component" value="Unassembled WGS sequence"/>
</dbReference>
<dbReference type="EMBL" id="DRNB01000037">
    <property type="protein sequence ID" value="HHJ63478.1"/>
    <property type="molecule type" value="Genomic_DNA"/>
</dbReference>
<dbReference type="Pfam" id="PF03255">
    <property type="entry name" value="ACCA"/>
    <property type="match status" value="1"/>
</dbReference>
<dbReference type="InterPro" id="IPR001095">
    <property type="entry name" value="Acetyl_CoA_COase_a_su"/>
</dbReference>
<comment type="subunit">
    <text evidence="10">Acetyl-CoA carboxylase is a heterohexamer composed of biotin carboxyl carrier protein (AccB), biotin carboxylase (AccC) and two subunits each of ACCase subunit alpha (AccA) and ACCase subunit beta (AccD).</text>
</comment>
<dbReference type="GO" id="GO:2001295">
    <property type="term" value="P:malonyl-CoA biosynthetic process"/>
    <property type="evidence" value="ECO:0007669"/>
    <property type="project" value="UniProtKB-UniRule"/>
</dbReference>
<evidence type="ECO:0000256" key="2">
    <source>
        <dbReference type="ARBA" id="ARBA00022516"/>
    </source>
</evidence>
<evidence type="ECO:0000256" key="5">
    <source>
        <dbReference type="ARBA" id="ARBA00022832"/>
    </source>
</evidence>
<keyword evidence="11" id="KW-0175">Coiled coil</keyword>
<keyword evidence="4 10" id="KW-0547">Nucleotide-binding</keyword>
<evidence type="ECO:0000256" key="11">
    <source>
        <dbReference type="SAM" id="Coils"/>
    </source>
</evidence>
<keyword evidence="10" id="KW-0963">Cytoplasm</keyword>
<gene>
    <name evidence="10" type="primary">accA</name>
    <name evidence="13" type="ORF">ENJ61_01075</name>
</gene>
<evidence type="ECO:0000313" key="13">
    <source>
        <dbReference type="EMBL" id="HHJ63478.1"/>
    </source>
</evidence>
<evidence type="ECO:0000256" key="9">
    <source>
        <dbReference type="ARBA" id="ARBA00049152"/>
    </source>
</evidence>
<comment type="function">
    <text evidence="10">Component of the acetyl coenzyme A carboxylase (ACC) complex. First, biotin carboxylase catalyzes the carboxylation of biotin on its carrier protein (BCCP) and then the CO(2) group is transferred by the carboxyltransferase to acetyl-CoA to form malonyl-CoA.</text>
</comment>
<evidence type="ECO:0000256" key="3">
    <source>
        <dbReference type="ARBA" id="ARBA00022679"/>
    </source>
</evidence>
<name>A0A7C5Q785_AQUAO</name>
<organism evidence="13">
    <name type="scientific">Aquifex aeolicus</name>
    <dbReference type="NCBI Taxonomy" id="63363"/>
    <lineage>
        <taxon>Bacteria</taxon>
        <taxon>Pseudomonadati</taxon>
        <taxon>Aquificota</taxon>
        <taxon>Aquificia</taxon>
        <taxon>Aquificales</taxon>
        <taxon>Aquificaceae</taxon>
        <taxon>Aquifex</taxon>
    </lineage>
</organism>
<keyword evidence="3 10" id="KW-0808">Transferase</keyword>
<keyword evidence="5 10" id="KW-0276">Fatty acid metabolism</keyword>
<dbReference type="HAMAP" id="MF_00823">
    <property type="entry name" value="AcetylCoA_CT_alpha"/>
    <property type="match status" value="1"/>
</dbReference>
<keyword evidence="7 10" id="KW-0443">Lipid metabolism</keyword>
<comment type="pathway">
    <text evidence="1 10">Lipid metabolism; malonyl-CoA biosynthesis; malonyl-CoA from acetyl-CoA: step 1/1.</text>
</comment>
<reference evidence="13" key="1">
    <citation type="journal article" date="2020" name="mSystems">
        <title>Genome- and Community-Level Interaction Insights into Carbon Utilization and Element Cycling Functions of Hydrothermarchaeota in Hydrothermal Sediment.</title>
        <authorList>
            <person name="Zhou Z."/>
            <person name="Liu Y."/>
            <person name="Xu W."/>
            <person name="Pan J."/>
            <person name="Luo Z.H."/>
            <person name="Li M."/>
        </authorList>
    </citation>
    <scope>NUCLEOTIDE SEQUENCE [LARGE SCALE GENOMIC DNA]</scope>
    <source>
        <strain evidence="13">HyVt-501</strain>
    </source>
</reference>
<dbReference type="NCBIfam" id="TIGR00513">
    <property type="entry name" value="accA"/>
    <property type="match status" value="1"/>
</dbReference>
<dbReference type="SUPFAM" id="SSF52096">
    <property type="entry name" value="ClpP/crotonase"/>
    <property type="match status" value="1"/>
</dbReference>
<dbReference type="EC" id="2.1.3.15" evidence="10"/>
<dbReference type="AlphaFoldDB" id="A0A7C5Q785"/>
<feature type="coiled-coil region" evidence="11">
    <location>
        <begin position="2"/>
        <end position="47"/>
    </location>
</feature>
<dbReference type="GO" id="GO:0016743">
    <property type="term" value="F:carboxyl- or carbamoyltransferase activity"/>
    <property type="evidence" value="ECO:0007669"/>
    <property type="project" value="UniProtKB-UniRule"/>
</dbReference>
<dbReference type="GO" id="GO:0006633">
    <property type="term" value="P:fatty acid biosynthetic process"/>
    <property type="evidence" value="ECO:0007669"/>
    <property type="project" value="UniProtKB-KW"/>
</dbReference>
<keyword evidence="8 10" id="KW-0275">Fatty acid biosynthesis</keyword>
<dbReference type="Gene3D" id="3.90.226.10">
    <property type="entry name" value="2-enoyl-CoA Hydratase, Chain A, domain 1"/>
    <property type="match status" value="1"/>
</dbReference>
<dbReference type="UniPathway" id="UPA00655">
    <property type="reaction ID" value="UER00711"/>
</dbReference>
<feature type="domain" description="CoA carboxyltransferase C-terminal" evidence="12">
    <location>
        <begin position="29"/>
        <end position="290"/>
    </location>
</feature>
<evidence type="ECO:0000256" key="4">
    <source>
        <dbReference type="ARBA" id="ARBA00022741"/>
    </source>
</evidence>
<dbReference type="GO" id="GO:0003989">
    <property type="term" value="F:acetyl-CoA carboxylase activity"/>
    <property type="evidence" value="ECO:0007669"/>
    <property type="project" value="InterPro"/>
</dbReference>
<dbReference type="PANTHER" id="PTHR42853:SF3">
    <property type="entry name" value="ACETYL-COENZYME A CARBOXYLASE CARBOXYL TRANSFERASE SUBUNIT ALPHA, CHLOROPLASTIC"/>
    <property type="match status" value="1"/>
</dbReference>